<feature type="transmembrane region" description="Helical" evidence="1">
    <location>
        <begin position="71"/>
        <end position="89"/>
    </location>
</feature>
<dbReference type="RefSeq" id="WP_125485125.1">
    <property type="nucleotide sequence ID" value="NZ_RSDW01000001.1"/>
</dbReference>
<comment type="caution">
    <text evidence="2">The sequence shown here is derived from an EMBL/GenBank/DDBJ whole genome shotgun (WGS) entry which is preliminary data.</text>
</comment>
<feature type="transmembrane region" description="Helical" evidence="1">
    <location>
        <begin position="95"/>
        <end position="113"/>
    </location>
</feature>
<feature type="transmembrane region" description="Helical" evidence="1">
    <location>
        <begin position="7"/>
        <end position="28"/>
    </location>
</feature>
<protein>
    <recommendedName>
        <fullName evidence="4">DoxX-like protein</fullName>
    </recommendedName>
</protein>
<keyword evidence="1" id="KW-0472">Membrane</keyword>
<dbReference type="EMBL" id="RSDW01000001">
    <property type="protein sequence ID" value="RSL16528.1"/>
    <property type="molecule type" value="Genomic_DNA"/>
</dbReference>
<proteinExistence type="predicted"/>
<keyword evidence="1" id="KW-1133">Transmembrane helix</keyword>
<dbReference type="AlphaFoldDB" id="A0A3R9QH77"/>
<evidence type="ECO:0000313" key="3">
    <source>
        <dbReference type="Proteomes" id="UP000269669"/>
    </source>
</evidence>
<keyword evidence="3" id="KW-1185">Reference proteome</keyword>
<dbReference type="Proteomes" id="UP000269669">
    <property type="component" value="Unassembled WGS sequence"/>
</dbReference>
<gene>
    <name evidence="2" type="ORF">EDE15_2046</name>
</gene>
<sequence>MKIAVLIARILLGLIFTVFGLNMFLHFFPMTPPPGDAGAMSALMFAHGWFNFIGLLYVIAGALLLIGRYVGIALTILGPIIVVILLFHITLLPQGIGMAIFVALLEIFLIYAYRNHFGDIFSAKHPEA</sequence>
<organism evidence="2 3">
    <name type="scientific">Edaphobacter aggregans</name>
    <dbReference type="NCBI Taxonomy" id="570835"/>
    <lineage>
        <taxon>Bacteria</taxon>
        <taxon>Pseudomonadati</taxon>
        <taxon>Acidobacteriota</taxon>
        <taxon>Terriglobia</taxon>
        <taxon>Terriglobales</taxon>
        <taxon>Acidobacteriaceae</taxon>
        <taxon>Edaphobacter</taxon>
    </lineage>
</organism>
<reference evidence="2 3" key="1">
    <citation type="submission" date="2018-12" db="EMBL/GenBank/DDBJ databases">
        <title>Sequencing of bacterial isolates from soil warming experiment in Harvard Forest, Massachusetts, USA.</title>
        <authorList>
            <person name="Deangelis K."/>
        </authorList>
    </citation>
    <scope>NUCLEOTIDE SEQUENCE [LARGE SCALE GENOMIC DNA]</scope>
    <source>
        <strain evidence="2 3">EB153</strain>
    </source>
</reference>
<evidence type="ECO:0008006" key="4">
    <source>
        <dbReference type="Google" id="ProtNLM"/>
    </source>
</evidence>
<evidence type="ECO:0000313" key="2">
    <source>
        <dbReference type="EMBL" id="RSL16528.1"/>
    </source>
</evidence>
<feature type="transmembrane region" description="Helical" evidence="1">
    <location>
        <begin position="48"/>
        <end position="66"/>
    </location>
</feature>
<keyword evidence="1" id="KW-0812">Transmembrane</keyword>
<name>A0A3R9QH77_9BACT</name>
<accession>A0A3R9QH77</accession>
<evidence type="ECO:0000256" key="1">
    <source>
        <dbReference type="SAM" id="Phobius"/>
    </source>
</evidence>
<dbReference type="OrthoDB" id="122849at2"/>